<evidence type="ECO:0000313" key="3">
    <source>
        <dbReference type="Proteomes" id="UP001341135"/>
    </source>
</evidence>
<dbReference type="EMBL" id="AP028907">
    <property type="protein sequence ID" value="BES80984.1"/>
    <property type="molecule type" value="Genomic_DNA"/>
</dbReference>
<keyword evidence="1" id="KW-0472">Membrane</keyword>
<sequence length="86" mass="9098">MLLYPLLPDRVPVHYSWGWRPSGTGSKAELLESAVEIMAVGAAVDVLLYFFAMVSPEVPLMALPLSLGLGMLALSTVVLGLCTPPG</sequence>
<dbReference type="Proteomes" id="UP001341135">
    <property type="component" value="Chromosome"/>
</dbReference>
<keyword evidence="1" id="KW-0812">Transmembrane</keyword>
<evidence type="ECO:0000313" key="2">
    <source>
        <dbReference type="EMBL" id="BES80984.1"/>
    </source>
</evidence>
<keyword evidence="1" id="KW-1133">Transmembrane helix</keyword>
<reference evidence="2 3" key="1">
    <citation type="submission" date="2023-09" db="EMBL/GenBank/DDBJ databases">
        <title>Pyrofollis japonicus gen. nov. sp. nov., a novel member of the family Pyrodictiaceae isolated from the Iheya North hydrothermal field.</title>
        <authorList>
            <person name="Miyazaki U."/>
            <person name="Sanari M."/>
            <person name="Tame A."/>
            <person name="Kitajima M."/>
            <person name="Okamoto A."/>
            <person name="Sawayama S."/>
            <person name="Miyazaki J."/>
            <person name="Takai K."/>
            <person name="Nakagawa S."/>
        </authorList>
    </citation>
    <scope>NUCLEOTIDE SEQUENCE [LARGE SCALE GENOMIC DNA]</scope>
    <source>
        <strain evidence="2 3">AV2</strain>
    </source>
</reference>
<feature type="transmembrane region" description="Helical" evidence="1">
    <location>
        <begin position="58"/>
        <end position="82"/>
    </location>
</feature>
<name>A0ABM8ITU6_9CREN</name>
<evidence type="ECO:0000256" key="1">
    <source>
        <dbReference type="SAM" id="Phobius"/>
    </source>
</evidence>
<organism evidence="2 3">
    <name type="scientific">Pyrodictium abyssi</name>
    <dbReference type="NCBI Taxonomy" id="54256"/>
    <lineage>
        <taxon>Archaea</taxon>
        <taxon>Thermoproteota</taxon>
        <taxon>Thermoprotei</taxon>
        <taxon>Desulfurococcales</taxon>
        <taxon>Pyrodictiaceae</taxon>
        <taxon>Pyrodictium</taxon>
    </lineage>
</organism>
<accession>A0ABM8ITU6</accession>
<evidence type="ECO:0008006" key="4">
    <source>
        <dbReference type="Google" id="ProtNLM"/>
    </source>
</evidence>
<keyword evidence="3" id="KW-1185">Reference proteome</keyword>
<protein>
    <recommendedName>
        <fullName evidence="4">DUF1648 domain-containing protein</fullName>
    </recommendedName>
</protein>
<proteinExistence type="predicted"/>
<gene>
    <name evidence="2" type="ORF">PABY_05510</name>
</gene>